<dbReference type="SUPFAM" id="SSF102705">
    <property type="entry name" value="NIF3 (NGG1p interacting factor 3)-like"/>
    <property type="match status" value="1"/>
</dbReference>
<evidence type="ECO:0000256" key="1">
    <source>
        <dbReference type="ARBA" id="ARBA00006964"/>
    </source>
</evidence>
<dbReference type="Proteomes" id="UP000182062">
    <property type="component" value="Unassembled WGS sequence"/>
</dbReference>
<dbReference type="InterPro" id="IPR002678">
    <property type="entry name" value="DUF34/NIF3"/>
</dbReference>
<protein>
    <recommendedName>
        <fullName evidence="2">GTP cyclohydrolase 1 type 2 homolog</fullName>
    </recommendedName>
</protein>
<dbReference type="RefSeq" id="WP_071617442.1">
    <property type="nucleotide sequence ID" value="NZ_MINN01000074.1"/>
</dbReference>
<reference evidence="5 6" key="1">
    <citation type="submission" date="2016-09" db="EMBL/GenBank/DDBJ databases">
        <title>Bacillus aquimaris SAMM genome sequence reveals colonization and biosurfactant production capacities.</title>
        <authorList>
            <person name="Waghmode S.R."/>
            <person name="Suryavanshi M.V."/>
        </authorList>
    </citation>
    <scope>NUCLEOTIDE SEQUENCE [LARGE SCALE GENOMIC DNA]</scope>
    <source>
        <strain evidence="5 6">SAMM</strain>
    </source>
</reference>
<dbReference type="EMBL" id="MINN01000074">
    <property type="protein sequence ID" value="OIU71774.1"/>
    <property type="molecule type" value="Genomic_DNA"/>
</dbReference>
<proteinExistence type="inferred from homology"/>
<gene>
    <name evidence="5" type="ORF">BHE18_03710</name>
</gene>
<feature type="binding site" evidence="4">
    <location>
        <position position="269"/>
    </location>
    <ligand>
        <name>a divalent metal cation</name>
        <dbReference type="ChEBI" id="CHEBI:60240"/>
        <label>1</label>
    </ligand>
</feature>
<accession>A0A1J6W0X3</accession>
<sequence length="304" mass="34913">MEKLLNIVQQLDETFKIKSFGKDPAFSRYIPQVYEGKFDWRKKFEPEFNELFNGLMIKGTPEVNNIFLAVFPTKDVLETFIEKGESGDLLFMHHPLLMECGDPVGEWGRGFVPIEETLLNRIRSRGLSVYTCHVPMDYHETLGTSQAIAEALNVDITERFIHDDKHGCIGIIGNVQPTDCEDLIKHLKHIFDIPYVDFEGRKKVINKVAIVAGCGDKTHWMQLAEDKGADAYISGEIHCHIDSDYGRRRFDEVIEYACKTSMSLFGVSHSASEYLVKKTLVAPWLEENFNLESVHLIPQRDWWL</sequence>
<dbReference type="InterPro" id="IPR036069">
    <property type="entry name" value="DUF34/NIF3_sf"/>
</dbReference>
<dbReference type="Gene3D" id="3.40.1390.30">
    <property type="entry name" value="NIF3 (NGG1p interacting factor 3)-like"/>
    <property type="match status" value="2"/>
</dbReference>
<dbReference type="GO" id="GO:0005737">
    <property type="term" value="C:cytoplasm"/>
    <property type="evidence" value="ECO:0007669"/>
    <property type="project" value="TreeGrafter"/>
</dbReference>
<feature type="binding site" evidence="4">
    <location>
        <position position="94"/>
    </location>
    <ligand>
        <name>a divalent metal cation</name>
        <dbReference type="ChEBI" id="CHEBI:60240"/>
        <label>1</label>
    </ligand>
</feature>
<dbReference type="PANTHER" id="PTHR13799:SF14">
    <property type="entry name" value="GTP CYCLOHYDROLASE 1 TYPE 2 HOMOLOG"/>
    <property type="match status" value="1"/>
</dbReference>
<comment type="caution">
    <text evidence="5">The sequence shown here is derived from an EMBL/GenBank/DDBJ whole genome shotgun (WGS) entry which is preliminary data.</text>
</comment>
<feature type="binding site" evidence="4">
    <location>
        <position position="273"/>
    </location>
    <ligand>
        <name>a divalent metal cation</name>
        <dbReference type="ChEBI" id="CHEBI:60240"/>
        <label>1</label>
    </ligand>
</feature>
<evidence type="ECO:0000256" key="3">
    <source>
        <dbReference type="ARBA" id="ARBA00022723"/>
    </source>
</evidence>
<dbReference type="OrthoDB" id="12727at2"/>
<organism evidence="5 6">
    <name type="scientific">Rossellomorea aquimaris</name>
    <dbReference type="NCBI Taxonomy" id="189382"/>
    <lineage>
        <taxon>Bacteria</taxon>
        <taxon>Bacillati</taxon>
        <taxon>Bacillota</taxon>
        <taxon>Bacilli</taxon>
        <taxon>Bacillales</taxon>
        <taxon>Bacillaceae</taxon>
        <taxon>Rossellomorea</taxon>
    </lineage>
</organism>
<evidence type="ECO:0000313" key="5">
    <source>
        <dbReference type="EMBL" id="OIU71774.1"/>
    </source>
</evidence>
<dbReference type="GO" id="GO:0046872">
    <property type="term" value="F:metal ion binding"/>
    <property type="evidence" value="ECO:0007669"/>
    <property type="project" value="UniProtKB-KW"/>
</dbReference>
<evidence type="ECO:0000256" key="4">
    <source>
        <dbReference type="PIRSR" id="PIRSR602678-1"/>
    </source>
</evidence>
<evidence type="ECO:0000256" key="2">
    <source>
        <dbReference type="ARBA" id="ARBA00022112"/>
    </source>
</evidence>
<name>A0A1J6W0X3_9BACI</name>
<dbReference type="Pfam" id="PF01784">
    <property type="entry name" value="DUF34_NIF3"/>
    <property type="match status" value="1"/>
</dbReference>
<comment type="similarity">
    <text evidence="1">Belongs to the GTP cyclohydrolase I type 2/NIF3 family.</text>
</comment>
<evidence type="ECO:0000313" key="6">
    <source>
        <dbReference type="Proteomes" id="UP000182062"/>
    </source>
</evidence>
<feature type="binding site" evidence="4">
    <location>
        <position position="137"/>
    </location>
    <ligand>
        <name>a divalent metal cation</name>
        <dbReference type="ChEBI" id="CHEBI:60240"/>
        <label>1</label>
    </ligand>
</feature>
<dbReference type="AlphaFoldDB" id="A0A1J6W0X3"/>
<keyword evidence="3 4" id="KW-0479">Metal-binding</keyword>
<feature type="binding site" evidence="4">
    <location>
        <position position="93"/>
    </location>
    <ligand>
        <name>a divalent metal cation</name>
        <dbReference type="ChEBI" id="CHEBI:60240"/>
        <label>1</label>
    </ligand>
</feature>
<keyword evidence="6" id="KW-1185">Reference proteome</keyword>
<dbReference type="PANTHER" id="PTHR13799">
    <property type="entry name" value="NGG1 INTERACTING FACTOR 3"/>
    <property type="match status" value="1"/>
</dbReference>